<feature type="non-terminal residue" evidence="2">
    <location>
        <position position="1"/>
    </location>
</feature>
<keyword evidence="3" id="KW-1185">Reference proteome</keyword>
<accession>A0AAV5TBZ9</accession>
<protein>
    <submittedName>
        <fullName evidence="2">Uncharacterized protein</fullName>
    </submittedName>
</protein>
<dbReference type="EMBL" id="BTSX01000004">
    <property type="protein sequence ID" value="GMS91862.1"/>
    <property type="molecule type" value="Genomic_DNA"/>
</dbReference>
<comment type="caution">
    <text evidence="2">The sequence shown here is derived from an EMBL/GenBank/DDBJ whole genome shotgun (WGS) entry which is preliminary data.</text>
</comment>
<proteinExistence type="predicted"/>
<feature type="non-terminal residue" evidence="2">
    <location>
        <position position="204"/>
    </location>
</feature>
<evidence type="ECO:0000256" key="1">
    <source>
        <dbReference type="SAM" id="MobiDB-lite"/>
    </source>
</evidence>
<dbReference type="Proteomes" id="UP001432027">
    <property type="component" value="Unassembled WGS sequence"/>
</dbReference>
<evidence type="ECO:0000313" key="3">
    <source>
        <dbReference type="Proteomes" id="UP001432027"/>
    </source>
</evidence>
<organism evidence="2 3">
    <name type="scientific">Pristionchus entomophagus</name>
    <dbReference type="NCBI Taxonomy" id="358040"/>
    <lineage>
        <taxon>Eukaryota</taxon>
        <taxon>Metazoa</taxon>
        <taxon>Ecdysozoa</taxon>
        <taxon>Nematoda</taxon>
        <taxon>Chromadorea</taxon>
        <taxon>Rhabditida</taxon>
        <taxon>Rhabditina</taxon>
        <taxon>Diplogasteromorpha</taxon>
        <taxon>Diplogasteroidea</taxon>
        <taxon>Neodiplogasteridae</taxon>
        <taxon>Pristionchus</taxon>
    </lineage>
</organism>
<feature type="compositionally biased region" description="Basic and acidic residues" evidence="1">
    <location>
        <begin position="190"/>
        <end position="204"/>
    </location>
</feature>
<feature type="region of interest" description="Disordered" evidence="1">
    <location>
        <begin position="1"/>
        <end position="27"/>
    </location>
</feature>
<reference evidence="2" key="1">
    <citation type="submission" date="2023-10" db="EMBL/GenBank/DDBJ databases">
        <title>Genome assembly of Pristionchus species.</title>
        <authorList>
            <person name="Yoshida K."/>
            <person name="Sommer R.J."/>
        </authorList>
    </citation>
    <scope>NUCLEOTIDE SEQUENCE</scope>
    <source>
        <strain evidence="2">RS0144</strain>
    </source>
</reference>
<name>A0AAV5TBZ9_9BILA</name>
<dbReference type="AlphaFoldDB" id="A0AAV5TBZ9"/>
<feature type="compositionally biased region" description="Basic and acidic residues" evidence="1">
    <location>
        <begin position="164"/>
        <end position="183"/>
    </location>
</feature>
<feature type="region of interest" description="Disordered" evidence="1">
    <location>
        <begin position="137"/>
        <end position="204"/>
    </location>
</feature>
<evidence type="ECO:0000313" key="2">
    <source>
        <dbReference type="EMBL" id="GMS91862.1"/>
    </source>
</evidence>
<sequence>EYERVSRRVSKREGNAKTRHNLKERTGQNVIIRGQLGERPTSFESEDAFGVTCDNVTHSLNKGRRWEKTANAEQVLYNMTSPGKTSLVDATVPGGRSMISCTGSNVDHCTITNQKGGIKKYVEVEDGEIKVRKAKSTRTNLASLQSTAGTGPLLKANRHRSQKGGKDGEEEKRALSDPSEQQHTRYSTLELKKINPKAAERSWR</sequence>
<gene>
    <name evidence="2" type="ORF">PENTCL1PPCAC_14037</name>
</gene>
<feature type="compositionally biased region" description="Basic and acidic residues" evidence="1">
    <location>
        <begin position="1"/>
        <end position="26"/>
    </location>
</feature>
<feature type="compositionally biased region" description="Polar residues" evidence="1">
    <location>
        <begin position="137"/>
        <end position="149"/>
    </location>
</feature>